<keyword evidence="9 10" id="KW-0539">Nucleus</keyword>
<evidence type="ECO:0000259" key="12">
    <source>
        <dbReference type="PROSITE" id="PS50234"/>
    </source>
</evidence>
<dbReference type="PROSITE" id="PS00675">
    <property type="entry name" value="SIGMA54_INTERACT_1"/>
    <property type="match status" value="2"/>
</dbReference>
<dbReference type="InterPro" id="IPR002035">
    <property type="entry name" value="VWF_A"/>
</dbReference>
<organism evidence="13 14">
    <name type="scientific">Psilocybe cyanescens</name>
    <dbReference type="NCBI Taxonomy" id="93625"/>
    <lineage>
        <taxon>Eukaryota</taxon>
        <taxon>Fungi</taxon>
        <taxon>Dikarya</taxon>
        <taxon>Basidiomycota</taxon>
        <taxon>Agaricomycotina</taxon>
        <taxon>Agaricomycetes</taxon>
        <taxon>Agaricomycetidae</taxon>
        <taxon>Agaricales</taxon>
        <taxon>Agaricineae</taxon>
        <taxon>Strophariaceae</taxon>
        <taxon>Psilocybe</taxon>
    </lineage>
</organism>
<dbReference type="PIRSF" id="PIRSF010340">
    <property type="entry name" value="Midasin"/>
    <property type="match status" value="1"/>
</dbReference>
<comment type="caution">
    <text evidence="13">The sequence shown here is derived from an EMBL/GenBank/DDBJ whole genome shotgun (WGS) entry which is preliminary data.</text>
</comment>
<dbReference type="OrthoDB" id="5186at2759"/>
<sequence length="5056" mass="565834">MSFASAIHDPLAINLGRQKDLLLSYIPKSTKYYEALKNATTTCELLSTLSSLLAVPAFTKLVAIHFRPILLDLCARWLESEDGVEEHLVALCYLLEVHEELFPILNQLLLTFYENGPLASITGTLSPLSINVTRLQRLLLAYYRLLQANRELPRHLEWSLAPLSTLIWTPHLDNGVRLLAIRCYSLQSGMGEEERCDLEREILGEPCGVDCQLNYGQELDGIDKEVDGWVMPVVDLRRVQQQRDEIATIPRDYFSREGTDNTLLIEAADLSPRIVNIHGVLFLRSVPSSTVDSPLIPIPSSINSLRQLALHVSSRLPTILTSPPSAGKALLLSHLAKLLHPDSPNQIVTIHLADTSLDPRALLGSYVSSTVRPGTFDWKEGVLVRSMREGKWVVFEDIDQGSNEVLGTIKPLVESLTLGKWIGGRAQLNVPSRGTVVAHADFMLFATRSLLSSKKGGFHPPNFFGSNRFSEVVIQSPSTDELQTIINAKFPRLAGSTAQAITELWNSVRKLSFQNSGRDVGLRELQKFCQRIDSLLPSYQPMDVSLNDENVPTLVDIFPYISLREDMYLEARDVFFGAGTLTASSRAHSQLVAQTIGERLGLDIDRQQWVLKGKVSELETEKDANGRTTAVRLGRTRLPARSSMQEFLQAETRPFAMHKPALALLSRIGKAISHNEPVLLTGETGTGKTSVISHLASLLHRPLVSLNLSHQTESSDLIGGLKPIDARIPGSVLQERFLQLFGSTFSIRKNATFESEVRKSVTECKWKRAVGLWKESVRMAIERIRAKKAEANRTPQTLDDEAPRKRRRTQALETKSSEHAWSAFLGDVEEFEVQHVHGKGKFAFGFVEGPLIKALRTGDWVLLDEVNLASPETLECISGLLHGPMASITLIEHGSLEPVPRHPDFRLFACMNPATDVGKKDLPPTIRSRFTEIDVPPPDADKDTLLSIITQYIGHIAVSDKRIIMDIAEFYTAVKQVAETRQIADGANHRPHFSMRTLVRALTFAADTASKYSLRRSVWEGCLMAFTMVLDGESANLVTSLAHKHLLSVVKNFRSVLSKDPSPPSNGVFVKFGPFYLEKGSLDDDLAEDYIITPSVEQKLIDLSRIILTRRFPVLIEGPTSSGKTSSIEYLAKRTGHRFVRINNHEHTDIQEYLGSYVSDSLTGKLVFKDGLLVQALRHGYWIVLDELNLAPTDVLEALNRLLDDNRELIIPETQEIIRPHSHFMLFATQNPPGLYAGRKILSRAFRNRFLEVHFEDVPQAELETILCQRCRIAPSYGKKIVSVFHELQKRRQTSRVFESKQGFATLRDLFRWAGRDAVGYQELADNGYMLLAERARRPEDKIIVKEVIETIMKVRIDEDAMYKLFRPDVDMSTYLGHPVPAAPSIIWTKAMQRLYILVCRGLKFNEPILLVGETGSGKTSVCQVFADASSQRLLALNCHQNTETADIIGGLRPVRNRSALQAKVMREVSLTLKELGINDIPSSVEALDSLLLSIIKDNQGLDSNSRYSLKIIHQRILQLNSIFEWHDGPLVEAMHSGDVFLLDEISLADDSVLERLNSVLEPGRSIVLAERGGTNLEQAEIRASDSFKLLATMNPGGDYGKKELSPALRNRFTEIWVPSVDDRDDLQLIIGSLWACNSLRLYTSLVLDFVEWLCLRVGDRSLMSLRDILAWVVFTNSAYKEDQADGIRGDELFHHAAHMTYLDGLSSLPQLAAYPRDAMTRLKADALAKLQEIVPLHEPLGSIVPPFDPTTYMQLGSFGIAKGNEAQISQSFDLNAPTTLDNAMRVVRACQVPKPILLEGSPGVGKTSLITALAQLAGHTLCRINLSDQTDLIDLFGSDLPVEGSSAGEFAWKDAEFLRALQDGHWVLLDEMNLAPQAVLEGLNAVLDHRGTVYIPELNRTFQRHPSFRIFAAQNPLHQGGGRKGLPKSFVNRFSKVYIEELTPRDLYTICSHIFPDLNESILHAMITFNIQLNESATVQRTFAQDGSPWEFNLRDIIRWGTLTSISHEQPQAFLRSVYLHRFRSSKDRLYARHIFNKVFSVNTEELKDTPPWTISASEMRIGHFQSKRENRSPLSRPRRLLKMQLSALEALGDCVSQSWLAILTGPKNSGKTNIVRTLADFSGYPLWEVSVNSATDTMDILGSFEQVDMRRRLMTLIDDLVDLVDVDLRSIAGSKVSPVYRNEACNLRTSCQNSSDRDLQISFEKVATLVSRLVALGSPSIQHYHDISSSLAGISSYSSASQFEWVDGPLIKAMKSGHWILLDGANLCGPSVLDRLNSLCETNGFLTLSERGFVDGKVQLIKPHPDFRLFMSVDPHYGELSRAMRNRGIEIALLGTPLSDDIHILYDYYRLPQSLSASSTSYDSQVTFFDAARRGLLHSGAEKLSLSVSTGRSLDHDSALSNLLDQAPNLIFSSVPISNEVPWISFLSRTLVPTYMPHVVRYIAHNRNQIPYPENLIAFLGTFPEQSLSKSLATFRESYSRDKQILETFVLVQPMDFYWIEGIPFEKSFGNDSNTSRSLAFEILSLSAVIFVSKHEAPVVVDDKLLQKEKNIQVHQTVVGLSVEMLNTAEYILRNASVPESDLVSVRLASKILGYKADLKTAISSSSYDFSALYAISNWLLDILNTCSPTFDHLLEQSKALHSAVSLSTGLGLFALWSNMYIDESPKSLLESVKLTNEMASSLKVSSNVSALRHQSFSLMSMETLPSSLKHQKSQSLLELKTILNDCLMSNATDGIAGSFSVDPSSVLLELYILASSTTLGVNTQLVADSMQEIIKLACDNPESSLLRVVPYQHLVWSLEKMGWDPKTGHLASLGLIGKAQSRVLEGLWDARHQVPQMLGPSIILHPISLYKAIVTCDMSQVTLRSLSQHDAVLRQQGRLIVLESRQIADRVVQLIHVLFQTLFIIATCFSTSFDSSSYDAIRTMRVDDRTKFFESLHRIISLLQLSSDVAFVASIRKEFLPLMKRMPGLTLFQNLGLAWVGVSRLLSNLSVPDTPIDPAVVQNSRYRCMQNDETNLSTQIRLHQQLEALLTGNQDNDVSMHLAASLEDIRAQLDKLPILPTRANVPRLHLFWSEVIQFQANVLPPSKVDALLNALLHDNEDSSLREQVTQESLAGFYHRLDAVYPDFADISIFLKLSIQYMKLGLRLIVESKPLSDNNIRAEWVASLLSFPPACSSNRVIHNFGNADASGESASHNTLLVLAALSLQDSLGIRTETYLQQLETTYEQIMRLWLIDRAKEKQQIDDDSTLYRKSKLDHLAVTDADLEEEEFLALFPSFEDVLNDENRRHESHPSRPPVLVQDTDMETLVQIHYELMESHTHPFKSTVAHIFQKMSNSSIQKLIIHSPESLPDTLDRAGYPFQFSLFHDSMLALDANRKLDMVAYNFYTDTNYKELKKGASVIVALRQRLQGISEEWPDQMVVKHLMERCDDILKVSSKISIAKMLSMVEQVLVQSQDWEMYSNKENSIKTNQDEIVRLVVEWRRLELSCWQSLLDSQAKTFTDELSEWWFRLYDAVIRGSLTALNEELESDEQAVDRYIGTLIPLLDTFITSSPLGQFHPRMRMVHSFELYIIKISPLKSAHERSVLDRILRILNATHGYHDLFSEYLRKRLVDEKTLLELEIKALIKLASWKDINVQALKESAQKTHRQLYKIMRKFRDVLRQPVIEHIQVQVANNAERQSLPMDKFSKSCLSSPILRESLADRIRGLQTPDHLVNLGSTFDRFCFLVEKKLRPVIQSHSAHAVDNIAVDIITTSEDLAAITIPPTLSTELQQKHQKALLVRKRKALSDMLKELKHAGFASNVKPEILRQNSSEQWIREQPIMNKTSTTDIDVKKGELYFSRLCGTLPSLRASLPGHHADITTRELQRGQMFLESGFSMGIDLRARLARSLSQYQKMEDALERLQLLKTCADSVLPGQNLFAHVSSLHEHLSMYSHALLELRNNVTTLNEIDSGCSGAQSVVEGISILVGTTDSLRFRVSRVVEAVNSAPVSQILLEAQTHLSQTLEAISRWHRDQPRLAHLLSPLRQWLLEQQMTPLEATFPTAETNQTQVDQLISSLLVSVQAMVSRTSVSTGGKDQEDVDTEKYVFKGYQLSRDCTHLLNLDRVNNQLNEVLRGMSNLVDLYDTLNNVFPFLAIYLPLVKDQLTAHNNWTKSIFKLNFVLCSVLQTLSQQGFCKPQENGDDEAGGEVSNVPGVGIGEGSGTDNVSKEIEDESQIEGLKGEEEQKAPEGEHEDGDAIEMNDDFGGKLEDVPDAGSDDEKNADDKEDGSEPDFDETLGDLDDLDTDAVDEKMWGDEKGPEDSGDSDEKANQDHSKEQAGPSEVVAKESKEQKQSKDQNSDKHPEAEADVEEQEEHAEDGDNEDTTDPNVNGGKMDEYVQDAETLELPDEMDLGADGMDKGGEDDLSENDESMNDGDEGSAEDEMAEDLDDFPMNDSTLNSAPPPDASNEDNEDRNDEGNMVSEADQDQDQEEQGEEQEETDGPKDEAIARPDVSQDGGMSDPIEIAKPEAGEDASTGETGTSQGGAGQASLKSEEKPTDDDGSFEAAQPSENMPEENSGTGFSSSGVQQGQSESQSEMRPTPNPLRSLGDALKEIQQRFDDILNSESTDTPREKIGESSTQSQIEYLLLDDVDHDMQALGPAGDEQVAKLDQLAIIDDDMQVDEAPVSVDVEAPLVPEMHEQSIRQLDTEESTGREHRDDIEGAILKTGALQAEESGPYDPSLPKAHEMEGDDQLTEIRLRQWRAADYPEDGAEKIWRLYESLTHDLAYTLCEQLRLILEPTLATRLKGDYRTGKRLNMKKVISYIASDYTKDKIWLRRTKPSQREYQVLISIDDSRSMAESHSVHLAYQTLALISKALSRLESGDVAIAKFGETVDLLHGFEEGPFSDHAGTKVINAFRFTQRATNVLSLLETTLKVLESARERKAMSSASAADLWQLQIIVSDGMCQDHEKLRTVLRKAEEQRVMIVFIILDSLQAMTTEPGSSNGANHGSILSMDKAEFKTVDGKMELQLQKYLDSFPFEYYVVLRDVEALPEVLAGTLKQFFERISEE</sequence>
<feature type="compositionally biased region" description="Basic and acidic residues" evidence="11">
    <location>
        <begin position="4328"/>
        <end position="4349"/>
    </location>
</feature>
<evidence type="ECO:0000256" key="10">
    <source>
        <dbReference type="PIRNR" id="PIRNR010340"/>
    </source>
</evidence>
<dbReference type="InterPro" id="IPR027417">
    <property type="entry name" value="P-loop_NTPase"/>
</dbReference>
<dbReference type="InParanoid" id="A0A409XPU5"/>
<feature type="region of interest" description="Disordered" evidence="11">
    <location>
        <begin position="4181"/>
        <end position="4626"/>
    </location>
</feature>
<feature type="compositionally biased region" description="Acidic residues" evidence="11">
    <location>
        <begin position="4468"/>
        <end position="4484"/>
    </location>
</feature>
<keyword evidence="8 10" id="KW-0143">Chaperone</keyword>
<evidence type="ECO:0000256" key="6">
    <source>
        <dbReference type="ARBA" id="ARBA00022741"/>
    </source>
</evidence>
<dbReference type="Pfam" id="PF21108">
    <property type="entry name" value="MDN1_4th"/>
    <property type="match status" value="1"/>
</dbReference>
<dbReference type="SMART" id="SM00382">
    <property type="entry name" value="AAA"/>
    <property type="match status" value="4"/>
</dbReference>
<evidence type="ECO:0000256" key="9">
    <source>
        <dbReference type="ARBA" id="ARBA00023242"/>
    </source>
</evidence>
<keyword evidence="7 10" id="KW-0067">ATP-binding</keyword>
<dbReference type="Gene3D" id="3.40.50.300">
    <property type="entry name" value="P-loop containing nucleotide triphosphate hydrolases"/>
    <property type="match status" value="6"/>
</dbReference>
<dbReference type="FunFam" id="3.40.50.300:FF:000712">
    <property type="entry name" value="Midasin"/>
    <property type="match status" value="1"/>
</dbReference>
<dbReference type="InterPro" id="IPR003593">
    <property type="entry name" value="AAA+_ATPase"/>
</dbReference>
<evidence type="ECO:0000256" key="2">
    <source>
        <dbReference type="ARBA" id="ARBA00004642"/>
    </source>
</evidence>
<comment type="subcellular location">
    <subcellularLocation>
        <location evidence="1">Nucleus</location>
        <location evidence="1">Nucleolus</location>
    </subcellularLocation>
    <subcellularLocation>
        <location evidence="2">Nucleus</location>
        <location evidence="2">Nucleoplasm</location>
    </subcellularLocation>
</comment>
<keyword evidence="6 10" id="KW-0547">Nucleotide-binding</keyword>
<feature type="region of interest" description="Disordered" evidence="11">
    <location>
        <begin position="789"/>
        <end position="812"/>
    </location>
</feature>
<feature type="compositionally biased region" description="Basic and acidic residues" evidence="11">
    <location>
        <begin position="4595"/>
        <end position="4605"/>
    </location>
</feature>
<dbReference type="GO" id="GO:0005524">
    <property type="term" value="F:ATP binding"/>
    <property type="evidence" value="ECO:0007669"/>
    <property type="project" value="UniProtKB-KW"/>
</dbReference>
<evidence type="ECO:0000256" key="1">
    <source>
        <dbReference type="ARBA" id="ARBA00004604"/>
    </source>
</evidence>
<keyword evidence="5" id="KW-0597">Phosphoprotein</keyword>
<dbReference type="EMBL" id="NHYD01000963">
    <property type="protein sequence ID" value="PPQ92825.1"/>
    <property type="molecule type" value="Genomic_DNA"/>
</dbReference>
<dbReference type="Pfam" id="PF17865">
    <property type="entry name" value="AAA_lid_5"/>
    <property type="match status" value="1"/>
</dbReference>
<dbReference type="SUPFAM" id="SSF53300">
    <property type="entry name" value="vWA-like"/>
    <property type="match status" value="1"/>
</dbReference>
<dbReference type="GO" id="GO:0000027">
    <property type="term" value="P:ribosomal large subunit assembly"/>
    <property type="evidence" value="ECO:0007669"/>
    <property type="project" value="InterPro"/>
</dbReference>
<dbReference type="GO" id="GO:0016887">
    <property type="term" value="F:ATP hydrolysis activity"/>
    <property type="evidence" value="ECO:0007669"/>
    <property type="project" value="InterPro"/>
</dbReference>
<evidence type="ECO:0000256" key="8">
    <source>
        <dbReference type="ARBA" id="ARBA00023186"/>
    </source>
</evidence>
<feature type="compositionally biased region" description="Basic and acidic residues" evidence="11">
    <location>
        <begin position="4292"/>
        <end position="4320"/>
    </location>
</feature>
<dbReference type="FunCoup" id="A0A409XPU5">
    <property type="interactions" value="365"/>
</dbReference>
<dbReference type="GO" id="GO:0005730">
    <property type="term" value="C:nucleolus"/>
    <property type="evidence" value="ECO:0007669"/>
    <property type="project" value="UniProtKB-SubCell"/>
</dbReference>
<dbReference type="InterPro" id="IPR012099">
    <property type="entry name" value="Midasin"/>
</dbReference>
<feature type="compositionally biased region" description="Acidic residues" evidence="11">
    <location>
        <begin position="4407"/>
        <end position="4436"/>
    </location>
</feature>
<dbReference type="InterPro" id="IPR041190">
    <property type="entry name" value="Midasin_AAA_lid_5"/>
</dbReference>
<dbReference type="PANTHER" id="PTHR48103">
    <property type="entry name" value="MIDASIN-RELATED"/>
    <property type="match status" value="1"/>
</dbReference>
<dbReference type="Pfam" id="PF07728">
    <property type="entry name" value="AAA_5"/>
    <property type="match status" value="8"/>
</dbReference>
<feature type="compositionally biased region" description="Acidic residues" evidence="11">
    <location>
        <begin position="4381"/>
        <end position="4396"/>
    </location>
</feature>
<comment type="similarity">
    <text evidence="3 10">Belongs to the midasin family.</text>
</comment>
<dbReference type="InterPro" id="IPR036465">
    <property type="entry name" value="vWFA_dom_sf"/>
</dbReference>
<evidence type="ECO:0000256" key="5">
    <source>
        <dbReference type="ARBA" id="ARBA00022553"/>
    </source>
</evidence>
<protein>
    <recommendedName>
        <fullName evidence="4 10">Midasin</fullName>
    </recommendedName>
</protein>
<feature type="compositionally biased region" description="Basic and acidic residues" evidence="11">
    <location>
        <begin position="4223"/>
        <end position="4234"/>
    </location>
</feature>
<name>A0A409XPU5_PSICY</name>
<dbReference type="STRING" id="93625.A0A409XPU5"/>
<dbReference type="InterPro" id="IPR040848">
    <property type="entry name" value="AAA_lid_7"/>
</dbReference>
<accession>A0A409XPU5</accession>
<dbReference type="FunFam" id="3.40.50.300:FF:000142">
    <property type="entry name" value="Midasin"/>
    <property type="match status" value="1"/>
</dbReference>
<dbReference type="InterPro" id="IPR048617">
    <property type="entry name" value="MDN1_AAA_lid_4"/>
</dbReference>
<dbReference type="GO" id="GO:0005654">
    <property type="term" value="C:nucleoplasm"/>
    <property type="evidence" value="ECO:0007669"/>
    <property type="project" value="UniProtKB-SubCell"/>
</dbReference>
<proteinExistence type="inferred from homology"/>
<dbReference type="PROSITE" id="PS50234">
    <property type="entry name" value="VWFA"/>
    <property type="match status" value="1"/>
</dbReference>
<evidence type="ECO:0000313" key="14">
    <source>
        <dbReference type="Proteomes" id="UP000283269"/>
    </source>
</evidence>
<gene>
    <name evidence="13" type="ORF">CVT25_004313</name>
</gene>
<dbReference type="Gene3D" id="3.40.50.410">
    <property type="entry name" value="von Willebrand factor, type A domain"/>
    <property type="match status" value="1"/>
</dbReference>
<dbReference type="PANTHER" id="PTHR48103:SF2">
    <property type="entry name" value="MIDASIN"/>
    <property type="match status" value="1"/>
</dbReference>
<reference evidence="13 14" key="1">
    <citation type="journal article" date="2018" name="Evol. Lett.">
        <title>Horizontal gene cluster transfer increased hallucinogenic mushroom diversity.</title>
        <authorList>
            <person name="Reynolds H.T."/>
            <person name="Vijayakumar V."/>
            <person name="Gluck-Thaler E."/>
            <person name="Korotkin H.B."/>
            <person name="Matheny P.B."/>
            <person name="Slot J.C."/>
        </authorList>
    </citation>
    <scope>NUCLEOTIDE SEQUENCE [LARGE SCALE GENOMIC DNA]</scope>
    <source>
        <strain evidence="13 14">2631</strain>
    </source>
</reference>
<comment type="function">
    <text evidence="10">Nuclear chaperone required for maturation and nuclear export of pre-60S ribosome subunits.</text>
</comment>
<dbReference type="GO" id="GO:0000055">
    <property type="term" value="P:ribosomal large subunit export from nucleus"/>
    <property type="evidence" value="ECO:0007669"/>
    <property type="project" value="TreeGrafter"/>
</dbReference>
<evidence type="ECO:0000256" key="11">
    <source>
        <dbReference type="SAM" id="MobiDB-lite"/>
    </source>
</evidence>
<dbReference type="InterPro" id="IPR011704">
    <property type="entry name" value="ATPase_dyneun-rel_AAA"/>
</dbReference>
<evidence type="ECO:0000313" key="13">
    <source>
        <dbReference type="EMBL" id="PPQ92825.1"/>
    </source>
</evidence>
<dbReference type="CDD" id="cd00009">
    <property type="entry name" value="AAA"/>
    <property type="match status" value="2"/>
</dbReference>
<dbReference type="InterPro" id="IPR025662">
    <property type="entry name" value="Sigma_54_int_dom_ATP-bd_1"/>
</dbReference>
<dbReference type="Proteomes" id="UP000283269">
    <property type="component" value="Unassembled WGS sequence"/>
</dbReference>
<keyword evidence="14" id="KW-1185">Reference proteome</keyword>
<dbReference type="SUPFAM" id="SSF52540">
    <property type="entry name" value="P-loop containing nucleoside triphosphate hydrolases"/>
    <property type="match status" value="6"/>
</dbReference>
<feature type="compositionally biased region" description="Acidic residues" evidence="11">
    <location>
        <begin position="4350"/>
        <end position="4369"/>
    </location>
</feature>
<evidence type="ECO:0000256" key="7">
    <source>
        <dbReference type="ARBA" id="ARBA00022840"/>
    </source>
</evidence>
<evidence type="ECO:0000256" key="4">
    <source>
        <dbReference type="ARBA" id="ARBA00017143"/>
    </source>
</evidence>
<dbReference type="FunFam" id="3.40.50.300:FF:001368">
    <property type="entry name" value="Midasin"/>
    <property type="match status" value="1"/>
</dbReference>
<feature type="domain" description="VWFA" evidence="12">
    <location>
        <begin position="4832"/>
        <end position="5053"/>
    </location>
</feature>
<feature type="compositionally biased region" description="Acidic residues" evidence="11">
    <location>
        <begin position="4268"/>
        <end position="4291"/>
    </location>
</feature>
<feature type="compositionally biased region" description="Acidic residues" evidence="11">
    <location>
        <begin position="4235"/>
        <end position="4246"/>
    </location>
</feature>
<feature type="compositionally biased region" description="Low complexity" evidence="11">
    <location>
        <begin position="4562"/>
        <end position="4579"/>
    </location>
</feature>
<dbReference type="GO" id="GO:0030687">
    <property type="term" value="C:preribosome, large subunit precursor"/>
    <property type="evidence" value="ECO:0007669"/>
    <property type="project" value="TreeGrafter"/>
</dbReference>
<dbReference type="Pfam" id="PF17867">
    <property type="entry name" value="AAA_lid_7"/>
    <property type="match status" value="3"/>
</dbReference>
<evidence type="ECO:0000256" key="3">
    <source>
        <dbReference type="ARBA" id="ARBA00007188"/>
    </source>
</evidence>